<comment type="caution">
    <text evidence="3">The sequence shown here is derived from an EMBL/GenBank/DDBJ whole genome shotgun (WGS) entry which is preliminary data.</text>
</comment>
<protein>
    <recommendedName>
        <fullName evidence="2">PGG domain-containing protein</fullName>
    </recommendedName>
</protein>
<evidence type="ECO:0000313" key="3">
    <source>
        <dbReference type="EMBL" id="KAK9065844.1"/>
    </source>
</evidence>
<sequence length="338" mass="37937">MHRDATELLQAMCNLIKSTIDSRSQSDYYNNVILEASSQNANDVVETIVSYFPNAIWSFNEDGHNIIQYAVINRSEKVYNLLYQMSEHKNVYKTIIDPLGNNLLHLAARLAPTNKLNHISGAALQIQRELQWFKEVKGFVCPRNIIQKNYFGETPEMVFIREHKELLIEGEKWMKATAESYTIAAALITTIVFAAAITMPGGNNQETGIPILTNSPAFRIFALCDAVSLFTSTTSLLMFLSVLTTRFAEQDFLFKLPTKLIIGLTTMFISTTAMLIGFGATLFLLFGQNNPQILFPIAALTCLPITSCATLQFPLIKDLISSTYGRNIFGKKSDRPFY</sequence>
<dbReference type="InterPro" id="IPR026961">
    <property type="entry name" value="PGG_dom"/>
</dbReference>
<name>A0AAP0D702_9ASTR</name>
<dbReference type="PANTHER" id="PTHR24177:SF474">
    <property type="entry name" value="ANKYRIN REPEAT-CONTAINING DOMAIN, PGG DOMAIN, ANKYRIN REPEAT-CONTAINING DOMAIN SUPERFAMILY"/>
    <property type="match status" value="1"/>
</dbReference>
<gene>
    <name evidence="3" type="ORF">SSX86_015245</name>
</gene>
<dbReference type="InterPro" id="IPR036770">
    <property type="entry name" value="Ankyrin_rpt-contain_sf"/>
</dbReference>
<feature type="transmembrane region" description="Helical" evidence="1">
    <location>
        <begin position="293"/>
        <end position="316"/>
    </location>
</feature>
<dbReference type="AlphaFoldDB" id="A0AAP0D702"/>
<feature type="domain" description="PGG" evidence="2">
    <location>
        <begin position="171"/>
        <end position="283"/>
    </location>
</feature>
<organism evidence="3 4">
    <name type="scientific">Deinandra increscens subsp. villosa</name>
    <dbReference type="NCBI Taxonomy" id="3103831"/>
    <lineage>
        <taxon>Eukaryota</taxon>
        <taxon>Viridiplantae</taxon>
        <taxon>Streptophyta</taxon>
        <taxon>Embryophyta</taxon>
        <taxon>Tracheophyta</taxon>
        <taxon>Spermatophyta</taxon>
        <taxon>Magnoliopsida</taxon>
        <taxon>eudicotyledons</taxon>
        <taxon>Gunneridae</taxon>
        <taxon>Pentapetalae</taxon>
        <taxon>asterids</taxon>
        <taxon>campanulids</taxon>
        <taxon>Asterales</taxon>
        <taxon>Asteraceae</taxon>
        <taxon>Asteroideae</taxon>
        <taxon>Heliantheae alliance</taxon>
        <taxon>Madieae</taxon>
        <taxon>Madiinae</taxon>
        <taxon>Deinandra</taxon>
    </lineage>
</organism>
<dbReference type="GO" id="GO:0016020">
    <property type="term" value="C:membrane"/>
    <property type="evidence" value="ECO:0007669"/>
    <property type="project" value="TreeGrafter"/>
</dbReference>
<feature type="transmembrane region" description="Helical" evidence="1">
    <location>
        <begin position="181"/>
        <end position="200"/>
    </location>
</feature>
<keyword evidence="1" id="KW-0812">Transmembrane</keyword>
<keyword evidence="1" id="KW-0472">Membrane</keyword>
<dbReference type="EMBL" id="JBCNJP010000016">
    <property type="protein sequence ID" value="KAK9065844.1"/>
    <property type="molecule type" value="Genomic_DNA"/>
</dbReference>
<dbReference type="Gene3D" id="1.25.40.20">
    <property type="entry name" value="Ankyrin repeat-containing domain"/>
    <property type="match status" value="1"/>
</dbReference>
<keyword evidence="1" id="KW-1133">Transmembrane helix</keyword>
<dbReference type="PANTHER" id="PTHR24177">
    <property type="entry name" value="CASKIN"/>
    <property type="match status" value="1"/>
</dbReference>
<proteinExistence type="predicted"/>
<feature type="transmembrane region" description="Helical" evidence="1">
    <location>
        <begin position="260"/>
        <end position="287"/>
    </location>
</feature>
<feature type="transmembrane region" description="Helical" evidence="1">
    <location>
        <begin position="220"/>
        <end position="248"/>
    </location>
</feature>
<dbReference type="SUPFAM" id="SSF48403">
    <property type="entry name" value="Ankyrin repeat"/>
    <property type="match status" value="1"/>
</dbReference>
<evidence type="ECO:0000313" key="4">
    <source>
        <dbReference type="Proteomes" id="UP001408789"/>
    </source>
</evidence>
<dbReference type="Proteomes" id="UP001408789">
    <property type="component" value="Unassembled WGS sequence"/>
</dbReference>
<keyword evidence="4" id="KW-1185">Reference proteome</keyword>
<evidence type="ECO:0000259" key="2">
    <source>
        <dbReference type="Pfam" id="PF13962"/>
    </source>
</evidence>
<reference evidence="3 4" key="1">
    <citation type="submission" date="2024-04" db="EMBL/GenBank/DDBJ databases">
        <title>The reference genome of an endangered Asteraceae, Deinandra increscens subsp. villosa, native to the Central Coast of California.</title>
        <authorList>
            <person name="Guilliams M."/>
            <person name="Hasenstab-Lehman K."/>
            <person name="Meyer R."/>
            <person name="Mcevoy S."/>
        </authorList>
    </citation>
    <scope>NUCLEOTIDE SEQUENCE [LARGE SCALE GENOMIC DNA]</scope>
    <source>
        <tissue evidence="3">Leaf</tissue>
    </source>
</reference>
<accession>A0AAP0D702</accession>
<evidence type="ECO:0000256" key="1">
    <source>
        <dbReference type="SAM" id="Phobius"/>
    </source>
</evidence>
<dbReference type="Pfam" id="PF13962">
    <property type="entry name" value="PGG"/>
    <property type="match status" value="1"/>
</dbReference>